<dbReference type="EMBL" id="QVLX01000001">
    <property type="protein sequence ID" value="RGE90010.1"/>
    <property type="molecule type" value="Genomic_DNA"/>
</dbReference>
<dbReference type="OrthoDB" id="1853901at2"/>
<evidence type="ECO:0000313" key="2">
    <source>
        <dbReference type="EMBL" id="RGE90010.1"/>
    </source>
</evidence>
<dbReference type="GeneID" id="97192718"/>
<comment type="caution">
    <text evidence="2">The sequence shown here is derived from an EMBL/GenBank/DDBJ whole genome shotgun (WGS) entry which is preliminary data.</text>
</comment>
<evidence type="ECO:0000313" key="3">
    <source>
        <dbReference type="Proteomes" id="UP000261080"/>
    </source>
</evidence>
<evidence type="ECO:0000256" key="1">
    <source>
        <dbReference type="SAM" id="MobiDB-lite"/>
    </source>
</evidence>
<dbReference type="RefSeq" id="WP_053768988.1">
    <property type="nucleotide sequence ID" value="NZ_CAUAFM010000132.1"/>
</dbReference>
<proteinExistence type="predicted"/>
<protein>
    <submittedName>
        <fullName evidence="2">Uncharacterized protein</fullName>
    </submittedName>
</protein>
<gene>
    <name evidence="2" type="ORF">DW016_01755</name>
</gene>
<feature type="region of interest" description="Disordered" evidence="1">
    <location>
        <begin position="262"/>
        <end position="281"/>
    </location>
</feature>
<name>A0A3E3K5Y1_9FIRM</name>
<sequence>MQKFTRNTYEFVKQGLLQIQDEITKGERVCATRALKGIIGTMAPNREALLGYAYVRVRNRVGSKYGNTNRRAEIIAEKVQILMEAFWSRPTHYILDTDQYGAKFINTSSEADMSLEDAVRFAEMDGIVMIHDLNLGKGFEQYYLDTARNREILTHYAMSEENTSEREVFRRKAYAKFQMWWMFTHGITLKELSGAAEDWRQQRKQSKNYKGKFEDYLFEKGFHDLIYPCFSEFLETEYTDREFMKYLLDPQDHSVYEEDELLRASEQETETAKEEERNVSF</sequence>
<reference evidence="2 3" key="1">
    <citation type="submission" date="2018-08" db="EMBL/GenBank/DDBJ databases">
        <title>A genome reference for cultivated species of the human gut microbiota.</title>
        <authorList>
            <person name="Zou Y."/>
            <person name="Xue W."/>
            <person name="Luo G."/>
        </authorList>
    </citation>
    <scope>NUCLEOTIDE SEQUENCE [LARGE SCALE GENOMIC DNA]</scope>
    <source>
        <strain evidence="2 3">AF37-2AT</strain>
    </source>
</reference>
<dbReference type="AlphaFoldDB" id="A0A3E3K5Y1"/>
<dbReference type="Proteomes" id="UP000261080">
    <property type="component" value="Unassembled WGS sequence"/>
</dbReference>
<keyword evidence="3" id="KW-1185">Reference proteome</keyword>
<accession>A0A3E3K5Y1</accession>
<organism evidence="2 3">
    <name type="scientific">Sellimonas intestinalis</name>
    <dbReference type="NCBI Taxonomy" id="1653434"/>
    <lineage>
        <taxon>Bacteria</taxon>
        <taxon>Bacillati</taxon>
        <taxon>Bacillota</taxon>
        <taxon>Clostridia</taxon>
        <taxon>Lachnospirales</taxon>
        <taxon>Lachnospiraceae</taxon>
        <taxon>Sellimonas</taxon>
    </lineage>
</organism>